<comment type="caution">
    <text evidence="1">The sequence shown here is derived from an EMBL/GenBank/DDBJ whole genome shotgun (WGS) entry which is preliminary data.</text>
</comment>
<reference evidence="1" key="1">
    <citation type="submission" date="2019-09" db="EMBL/GenBank/DDBJ databases">
        <title>Draft genome information of white flower Hibiscus syriacus.</title>
        <authorList>
            <person name="Kim Y.-M."/>
        </authorList>
    </citation>
    <scope>NUCLEOTIDE SEQUENCE [LARGE SCALE GENOMIC DNA]</scope>
    <source>
        <strain evidence="1">YM2019G1</strain>
    </source>
</reference>
<dbReference type="AlphaFoldDB" id="A0A6A2Y406"/>
<sequence length="65" mass="7472">MAFSPSTYHCLHPNTENPCSDSTAQRCPLPLKLTGLKHLQARCHRHRINQTMKWELVELLALFSV</sequence>
<proteinExistence type="predicted"/>
<dbReference type="EMBL" id="VEPZ02001509">
    <property type="protein sequence ID" value="KAE8670496.1"/>
    <property type="molecule type" value="Genomic_DNA"/>
</dbReference>
<name>A0A6A2Y406_HIBSY</name>
<protein>
    <submittedName>
        <fullName evidence="1">Uncharacterized protein</fullName>
    </submittedName>
</protein>
<organism evidence="1 2">
    <name type="scientific">Hibiscus syriacus</name>
    <name type="common">Rose of Sharon</name>
    <dbReference type="NCBI Taxonomy" id="106335"/>
    <lineage>
        <taxon>Eukaryota</taxon>
        <taxon>Viridiplantae</taxon>
        <taxon>Streptophyta</taxon>
        <taxon>Embryophyta</taxon>
        <taxon>Tracheophyta</taxon>
        <taxon>Spermatophyta</taxon>
        <taxon>Magnoliopsida</taxon>
        <taxon>eudicotyledons</taxon>
        <taxon>Gunneridae</taxon>
        <taxon>Pentapetalae</taxon>
        <taxon>rosids</taxon>
        <taxon>malvids</taxon>
        <taxon>Malvales</taxon>
        <taxon>Malvaceae</taxon>
        <taxon>Malvoideae</taxon>
        <taxon>Hibiscus</taxon>
    </lineage>
</organism>
<dbReference type="Proteomes" id="UP000436088">
    <property type="component" value="Unassembled WGS sequence"/>
</dbReference>
<evidence type="ECO:0000313" key="1">
    <source>
        <dbReference type="EMBL" id="KAE8670496.1"/>
    </source>
</evidence>
<accession>A0A6A2Y406</accession>
<gene>
    <name evidence="1" type="ORF">F3Y22_tig00112130pilonHSYRG00058</name>
</gene>
<evidence type="ECO:0000313" key="2">
    <source>
        <dbReference type="Proteomes" id="UP000436088"/>
    </source>
</evidence>
<keyword evidence="2" id="KW-1185">Reference proteome</keyword>